<dbReference type="PRINTS" id="PR00625">
    <property type="entry name" value="JDOMAIN"/>
</dbReference>
<feature type="repeat" description="TPR" evidence="4">
    <location>
        <begin position="271"/>
        <end position="304"/>
    </location>
</feature>
<dbReference type="Proteomes" id="UP001162891">
    <property type="component" value="Chromosome"/>
</dbReference>
<dbReference type="PANTHER" id="PTHR44140:SF2">
    <property type="entry name" value="LD25575P"/>
    <property type="match status" value="1"/>
</dbReference>
<comment type="subcellular location">
    <subcellularLocation>
        <location evidence="1">Endoplasmic reticulum</location>
    </subcellularLocation>
</comment>
<dbReference type="InterPro" id="IPR019734">
    <property type="entry name" value="TPR_rpt"/>
</dbReference>
<dbReference type="Gene3D" id="1.25.40.10">
    <property type="entry name" value="Tetratricopeptide repeat domain"/>
    <property type="match status" value="1"/>
</dbReference>
<dbReference type="CDD" id="cd06257">
    <property type="entry name" value="DnaJ"/>
    <property type="match status" value="1"/>
</dbReference>
<keyword evidence="2" id="KW-0732">Signal</keyword>
<evidence type="ECO:0000256" key="4">
    <source>
        <dbReference type="PROSITE-ProRule" id="PRU00339"/>
    </source>
</evidence>
<evidence type="ECO:0000313" key="7">
    <source>
        <dbReference type="EMBL" id="BDG05941.1"/>
    </source>
</evidence>
<feature type="repeat" description="TPR" evidence="4">
    <location>
        <begin position="203"/>
        <end position="236"/>
    </location>
</feature>
<dbReference type="SMART" id="SM00028">
    <property type="entry name" value="TPR"/>
    <property type="match status" value="3"/>
</dbReference>
<evidence type="ECO:0000256" key="2">
    <source>
        <dbReference type="ARBA" id="ARBA00022729"/>
    </source>
</evidence>
<dbReference type="InterPro" id="IPR036869">
    <property type="entry name" value="J_dom_sf"/>
</dbReference>
<reference evidence="8" key="1">
    <citation type="journal article" date="2022" name="Int. J. Syst. Evol. Microbiol.">
        <title>Anaeromyxobacter oryzae sp. nov., Anaeromyxobacter diazotrophicus sp. nov. and Anaeromyxobacter paludicola sp. nov., isolated from paddy soils.</title>
        <authorList>
            <person name="Itoh H."/>
            <person name="Xu Z."/>
            <person name="Mise K."/>
            <person name="Masuda Y."/>
            <person name="Ushijima N."/>
            <person name="Hayakawa C."/>
            <person name="Shiratori Y."/>
            <person name="Senoo K."/>
        </authorList>
    </citation>
    <scope>NUCLEOTIDE SEQUENCE [LARGE SCALE GENOMIC DNA]</scope>
    <source>
        <strain evidence="8">Red232</strain>
    </source>
</reference>
<dbReference type="InterPro" id="IPR001623">
    <property type="entry name" value="DnaJ_domain"/>
</dbReference>
<accession>A0ABN6MZ75</accession>
<evidence type="ECO:0000256" key="3">
    <source>
        <dbReference type="ARBA" id="ARBA00022824"/>
    </source>
</evidence>
<dbReference type="InterPro" id="IPR051727">
    <property type="entry name" value="DnaJ_C3_Co-chaperones"/>
</dbReference>
<evidence type="ECO:0000256" key="1">
    <source>
        <dbReference type="ARBA" id="ARBA00004240"/>
    </source>
</evidence>
<feature type="coiled-coil region" evidence="5">
    <location>
        <begin position="115"/>
        <end position="142"/>
    </location>
</feature>
<dbReference type="SMART" id="SM00271">
    <property type="entry name" value="DnaJ"/>
    <property type="match status" value="1"/>
</dbReference>
<keyword evidence="8" id="KW-1185">Reference proteome</keyword>
<protein>
    <recommendedName>
        <fullName evidence="6">J domain-containing protein</fullName>
    </recommendedName>
</protein>
<evidence type="ECO:0000313" key="8">
    <source>
        <dbReference type="Proteomes" id="UP001162891"/>
    </source>
</evidence>
<dbReference type="RefSeq" id="WP_248355141.1">
    <property type="nucleotide sequence ID" value="NZ_AP025591.1"/>
</dbReference>
<dbReference type="Pfam" id="PF00226">
    <property type="entry name" value="DnaJ"/>
    <property type="match status" value="1"/>
</dbReference>
<dbReference type="EMBL" id="AP025591">
    <property type="protein sequence ID" value="BDG05941.1"/>
    <property type="molecule type" value="Genomic_DNA"/>
</dbReference>
<keyword evidence="5" id="KW-0175">Coiled coil</keyword>
<dbReference type="Pfam" id="PF13432">
    <property type="entry name" value="TPR_16"/>
    <property type="match status" value="1"/>
</dbReference>
<feature type="domain" description="J" evidence="6">
    <location>
        <begin position="40"/>
        <end position="111"/>
    </location>
</feature>
<name>A0ABN6MZ75_9BACT</name>
<dbReference type="SUPFAM" id="SSF48452">
    <property type="entry name" value="TPR-like"/>
    <property type="match status" value="1"/>
</dbReference>
<dbReference type="PROSITE" id="PS50005">
    <property type="entry name" value="TPR"/>
    <property type="match status" value="2"/>
</dbReference>
<dbReference type="PROSITE" id="PS50076">
    <property type="entry name" value="DNAJ_2"/>
    <property type="match status" value="1"/>
</dbReference>
<proteinExistence type="predicted"/>
<evidence type="ECO:0000259" key="6">
    <source>
        <dbReference type="PROSITE" id="PS50076"/>
    </source>
</evidence>
<gene>
    <name evidence="7" type="ORF">AMOR_49370</name>
</gene>
<dbReference type="PANTHER" id="PTHR44140">
    <property type="entry name" value="LD25575P"/>
    <property type="match status" value="1"/>
</dbReference>
<keyword evidence="3" id="KW-0256">Endoplasmic reticulum</keyword>
<dbReference type="SUPFAM" id="SSF46565">
    <property type="entry name" value="Chaperone J-domain"/>
    <property type="match status" value="1"/>
</dbReference>
<sequence length="320" mass="35021">MTADRYRGFVFNPADLAEDVEVDVDRRKAILFAEARLALSHWEVLGLPWNASPEAAKAAHLDLVKIFHPDRYAGKRLGTYRGRLERVFRRVTEARDVLVDPARRAAYVRATAPAEARAQIEARKIEDERRSDERRARLARQNPLLARAARIAELVKRGKESMAQGRFSTAANDLLLAQGLDAQSAEIAALATEAKRRASQQRASELFEKGIQADAMGSPSAALAAYREALEADPRHVRAAAGGARAALALGDAASARELAEQAVRAGPGVGSAHEALGLVLEATGDKKEARRALERAVELDPKLETARERLKKLRWSFLG</sequence>
<dbReference type="Gene3D" id="1.10.287.110">
    <property type="entry name" value="DnaJ domain"/>
    <property type="match status" value="1"/>
</dbReference>
<organism evidence="7 8">
    <name type="scientific">Anaeromyxobacter oryzae</name>
    <dbReference type="NCBI Taxonomy" id="2918170"/>
    <lineage>
        <taxon>Bacteria</taxon>
        <taxon>Pseudomonadati</taxon>
        <taxon>Myxococcota</taxon>
        <taxon>Myxococcia</taxon>
        <taxon>Myxococcales</taxon>
        <taxon>Cystobacterineae</taxon>
        <taxon>Anaeromyxobacteraceae</taxon>
        <taxon>Anaeromyxobacter</taxon>
    </lineage>
</organism>
<keyword evidence="4" id="KW-0802">TPR repeat</keyword>
<dbReference type="InterPro" id="IPR011990">
    <property type="entry name" value="TPR-like_helical_dom_sf"/>
</dbReference>
<evidence type="ECO:0000256" key="5">
    <source>
        <dbReference type="SAM" id="Coils"/>
    </source>
</evidence>